<dbReference type="AlphaFoldDB" id="A0A1B6NU68"/>
<accession>A0A1B6NU68</accession>
<gene>
    <name evidence="1" type="ORF">MGSAQ_001506</name>
</gene>
<reference evidence="1" key="1">
    <citation type="submission" date="2013-11" db="EMBL/GenBank/DDBJ databases">
        <title>Microbial diversity, functional groups and degradation webs in Northern and Southern Mediterranean and Red Sea marine crude oil polluted sites.</title>
        <authorList>
            <person name="Daffonchio D."/>
            <person name="Mapelli F."/>
            <person name="Ferrer M."/>
            <person name="Richter M."/>
            <person name="Cherif A."/>
            <person name="Malkawi H.I."/>
            <person name="Yakimov M.M."/>
            <person name="Abdel-Fattah Y.R."/>
            <person name="Blaghen M."/>
            <person name="Golyshin P.N."/>
            <person name="Kalogerakis N."/>
            <person name="Boon N."/>
            <person name="Magagnini M."/>
            <person name="Fava F."/>
        </authorList>
    </citation>
    <scope>NUCLEOTIDE SEQUENCE</scope>
</reference>
<evidence type="ECO:0000313" key="1">
    <source>
        <dbReference type="EMBL" id="KTF07004.1"/>
    </source>
</evidence>
<dbReference type="EMBL" id="AYSL01000811">
    <property type="protein sequence ID" value="KTF07004.1"/>
    <property type="molecule type" value="Genomic_DNA"/>
</dbReference>
<organism evidence="1">
    <name type="scientific">marine sediment metagenome</name>
    <dbReference type="NCBI Taxonomy" id="412755"/>
    <lineage>
        <taxon>unclassified sequences</taxon>
        <taxon>metagenomes</taxon>
        <taxon>ecological metagenomes</taxon>
    </lineage>
</organism>
<sequence>MHIIQHSMGDTIQTVLIDSKPSPLPSLAPFNATI</sequence>
<comment type="caution">
    <text evidence="1">The sequence shown here is derived from an EMBL/GenBank/DDBJ whole genome shotgun (WGS) entry which is preliminary data.</text>
</comment>
<name>A0A1B6NU68_9ZZZZ</name>
<proteinExistence type="predicted"/>
<protein>
    <submittedName>
        <fullName evidence="1">Uncharacterized protein</fullName>
    </submittedName>
</protein>